<keyword evidence="1" id="KW-0511">Multifunctional enzyme</keyword>
<feature type="domain" description="Reverse transcriptase/retrotransposon-derived protein RNase H-like" evidence="2">
    <location>
        <begin position="125"/>
        <end position="209"/>
    </location>
</feature>
<name>A0AAD4WKC1_PRUDU</name>
<dbReference type="InterPro" id="IPR050951">
    <property type="entry name" value="Retrovirus_Pol_polyprotein"/>
</dbReference>
<proteinExistence type="predicted"/>
<dbReference type="Pfam" id="PF17919">
    <property type="entry name" value="RT_RNaseH_2"/>
    <property type="match status" value="1"/>
</dbReference>
<organism evidence="3 4">
    <name type="scientific">Prunus dulcis</name>
    <name type="common">Almond</name>
    <name type="synonym">Amygdalus dulcis</name>
    <dbReference type="NCBI Taxonomy" id="3755"/>
    <lineage>
        <taxon>Eukaryota</taxon>
        <taxon>Viridiplantae</taxon>
        <taxon>Streptophyta</taxon>
        <taxon>Embryophyta</taxon>
        <taxon>Tracheophyta</taxon>
        <taxon>Spermatophyta</taxon>
        <taxon>Magnoliopsida</taxon>
        <taxon>eudicotyledons</taxon>
        <taxon>Gunneridae</taxon>
        <taxon>Pentapetalae</taxon>
        <taxon>rosids</taxon>
        <taxon>fabids</taxon>
        <taxon>Rosales</taxon>
        <taxon>Rosaceae</taxon>
        <taxon>Amygdaloideae</taxon>
        <taxon>Amygdaleae</taxon>
        <taxon>Prunus</taxon>
    </lineage>
</organism>
<dbReference type="Gene3D" id="3.30.70.270">
    <property type="match status" value="2"/>
</dbReference>
<evidence type="ECO:0000259" key="2">
    <source>
        <dbReference type="Pfam" id="PF17919"/>
    </source>
</evidence>
<protein>
    <recommendedName>
        <fullName evidence="2">Reverse transcriptase/retrotransposon-derived protein RNase H-like domain-containing protein</fullName>
    </recommendedName>
</protein>
<reference evidence="3 4" key="1">
    <citation type="journal article" date="2022" name="G3 (Bethesda)">
        <title>Whole-genome sequence and methylome profiling of the almond [Prunus dulcis (Mill.) D.A. Webb] cultivar 'Nonpareil'.</title>
        <authorList>
            <person name="D'Amico-Willman K.M."/>
            <person name="Ouma W.Z."/>
            <person name="Meulia T."/>
            <person name="Sideli G.M."/>
            <person name="Gradziel T.M."/>
            <person name="Fresnedo-Ramirez J."/>
        </authorList>
    </citation>
    <scope>NUCLEOTIDE SEQUENCE [LARGE SCALE GENOMIC DNA]</scope>
    <source>
        <strain evidence="3">Clone GOH B32 T37-40</strain>
    </source>
</reference>
<dbReference type="InterPro" id="IPR043128">
    <property type="entry name" value="Rev_trsase/Diguanyl_cyclase"/>
</dbReference>
<gene>
    <name evidence="3" type="ORF">L3X38_012846</name>
</gene>
<dbReference type="InterPro" id="IPR043502">
    <property type="entry name" value="DNA/RNA_pol_sf"/>
</dbReference>
<dbReference type="EMBL" id="JAJFAZ020000002">
    <property type="protein sequence ID" value="KAI5344969.1"/>
    <property type="molecule type" value="Genomic_DNA"/>
</dbReference>
<dbReference type="PANTHER" id="PTHR37984">
    <property type="entry name" value="PROTEIN CBG26694"/>
    <property type="match status" value="1"/>
</dbReference>
<evidence type="ECO:0000313" key="4">
    <source>
        <dbReference type="Proteomes" id="UP001054821"/>
    </source>
</evidence>
<keyword evidence="4" id="KW-1185">Reference proteome</keyword>
<evidence type="ECO:0000256" key="1">
    <source>
        <dbReference type="ARBA" id="ARBA00023268"/>
    </source>
</evidence>
<sequence length="210" mass="24251">MIGHSLEVYIGDVVIKSPEKGDHVSNLKKALLRMRQHKLKMNPKKCVFGVQAENFLDFLVHQRGIEIDKVKAKSIMEAAPPRNKKKMQSLLGKINFLRRFISNSAKKVQHFSSLLRLKQEQTFKWEKQHQQAFEEIKHYLSNPPVLFLSKIGRALKLYVSALEVSIGSLLVQDNKEGKEHAIYYLSITLTEVERKYFAIERLSLALYSTV</sequence>
<comment type="caution">
    <text evidence="3">The sequence shown here is derived from an EMBL/GenBank/DDBJ whole genome shotgun (WGS) entry which is preliminary data.</text>
</comment>
<dbReference type="SUPFAM" id="SSF56672">
    <property type="entry name" value="DNA/RNA polymerases"/>
    <property type="match status" value="1"/>
</dbReference>
<dbReference type="InterPro" id="IPR041577">
    <property type="entry name" value="RT_RNaseH_2"/>
</dbReference>
<dbReference type="PANTHER" id="PTHR37984:SF5">
    <property type="entry name" value="PROTEIN NYNRIN-LIKE"/>
    <property type="match status" value="1"/>
</dbReference>
<dbReference type="GO" id="GO:0003824">
    <property type="term" value="F:catalytic activity"/>
    <property type="evidence" value="ECO:0007669"/>
    <property type="project" value="UniProtKB-KW"/>
</dbReference>
<dbReference type="Proteomes" id="UP001054821">
    <property type="component" value="Chromosome 2"/>
</dbReference>
<accession>A0AAD4WKC1</accession>
<dbReference type="AlphaFoldDB" id="A0AAD4WKC1"/>
<evidence type="ECO:0000313" key="3">
    <source>
        <dbReference type="EMBL" id="KAI5344969.1"/>
    </source>
</evidence>